<proteinExistence type="evidence at transcript level"/>
<dbReference type="InterPro" id="IPR009850">
    <property type="entry name" value="DUF1411"/>
</dbReference>
<feature type="chain" id="PRO_5004546113" description="DUF1411 domain-containing protein" evidence="1">
    <location>
        <begin position="32"/>
        <end position="250"/>
    </location>
</feature>
<dbReference type="EMBL" id="AK441762">
    <property type="protein sequence ID" value="BAN65556.1"/>
    <property type="molecule type" value="mRNA"/>
</dbReference>
<keyword evidence="1" id="KW-0732">Signal</keyword>
<reference evidence="3" key="1">
    <citation type="journal article" date="2014" name="BMC Genomics">
        <title>The Babesia bovis gene and promoter model: an update from full-length EST analysis.</title>
        <authorList>
            <person name="Yamagishi J."/>
            <person name="Wakaguri H."/>
            <person name="Yokoyama N."/>
            <person name="Yamashita R."/>
            <person name="Suzuki Y."/>
            <person name="Xuan X."/>
            <person name="Igarashi I."/>
        </authorList>
    </citation>
    <scope>NUCLEOTIDE SEQUENCE</scope>
    <source>
        <strain evidence="3">Texas</strain>
    </source>
</reference>
<sequence length="250" mass="27916">MARKIAAFSFSVLGNVLKLLLAVTLLTNVLCEHQVADKVTDGAHPSCMGLTEPSPSHSLFDGSYFTYSTPGFTDDVAVSQDATTNADTPNDVTSSDATAIDDKKFEYRTSVYLVEPPYPQQYSVRENKDVDMDVVADHVGKVVRKIASYVPQNHEDAVYKQLTEKFSHGQPIPIPTYLAYSLAGISDGKLRGNNFEGLLDCLADIMLKSDSDETSNPFIIPNFFQKWWRSRQLEKTRDNVKEYLKRALFS</sequence>
<name>S6B8T2_BABBO</name>
<protein>
    <recommendedName>
        <fullName evidence="2">DUF1411 domain-containing protein</fullName>
    </recommendedName>
</protein>
<organism evidence="3">
    <name type="scientific">Babesia bovis</name>
    <dbReference type="NCBI Taxonomy" id="5865"/>
    <lineage>
        <taxon>Eukaryota</taxon>
        <taxon>Sar</taxon>
        <taxon>Alveolata</taxon>
        <taxon>Apicomplexa</taxon>
        <taxon>Aconoidasida</taxon>
        <taxon>Piroplasmida</taxon>
        <taxon>Babesiidae</taxon>
        <taxon>Babesia</taxon>
    </lineage>
</organism>
<feature type="signal peptide" evidence="1">
    <location>
        <begin position="1"/>
        <end position="31"/>
    </location>
</feature>
<accession>S6B8T2</accession>
<gene>
    <name evidence="3" type="primary">BBOV_IV000770</name>
</gene>
<evidence type="ECO:0000259" key="2">
    <source>
        <dbReference type="Pfam" id="PF07199"/>
    </source>
</evidence>
<dbReference type="VEuPathDB" id="PiroplasmaDB:BBOV_IV000770"/>
<evidence type="ECO:0000256" key="1">
    <source>
        <dbReference type="SAM" id="SignalP"/>
    </source>
</evidence>
<dbReference type="AlphaFoldDB" id="S6B8T2"/>
<dbReference type="Pfam" id="PF07199">
    <property type="entry name" value="DUF1411"/>
    <property type="match status" value="1"/>
</dbReference>
<evidence type="ECO:0000313" key="3">
    <source>
        <dbReference type="EMBL" id="BAN65556.1"/>
    </source>
</evidence>
<feature type="domain" description="DUF1411" evidence="2">
    <location>
        <begin position="13"/>
        <end position="206"/>
    </location>
</feature>